<dbReference type="PRINTS" id="PR00508">
    <property type="entry name" value="S21N4MTFRASE"/>
</dbReference>
<gene>
    <name evidence="6" type="ORF">COY52_11985</name>
</gene>
<dbReference type="GO" id="GO:0032259">
    <property type="term" value="P:methylation"/>
    <property type="evidence" value="ECO:0007669"/>
    <property type="project" value="UniProtKB-KW"/>
</dbReference>
<dbReference type="InterPro" id="IPR002052">
    <property type="entry name" value="DNA_methylase_N6_adenine_CS"/>
</dbReference>
<evidence type="ECO:0000256" key="3">
    <source>
        <dbReference type="ARBA" id="ARBA00022679"/>
    </source>
</evidence>
<keyword evidence="2" id="KW-0489">Methyltransferase</keyword>
<evidence type="ECO:0000256" key="1">
    <source>
        <dbReference type="ARBA" id="ARBA00006594"/>
    </source>
</evidence>
<evidence type="ECO:0000313" key="6">
    <source>
        <dbReference type="EMBL" id="PIZ14597.1"/>
    </source>
</evidence>
<name>A0A2M7S4Y4_9BACT</name>
<accession>A0A2M7S4Y4</accession>
<comment type="similarity">
    <text evidence="1 4">Belongs to the N(4)/N(6)-methyltransferase family.</text>
</comment>
<keyword evidence="3" id="KW-0808">Transferase</keyword>
<organism evidence="6 7">
    <name type="scientific">Candidatus Desantisbacteria bacterium CG_4_10_14_0_8_um_filter_48_22</name>
    <dbReference type="NCBI Taxonomy" id="1974543"/>
    <lineage>
        <taxon>Bacteria</taxon>
        <taxon>Candidatus Desantisiibacteriota</taxon>
    </lineage>
</organism>
<dbReference type="EC" id="2.1.1.-" evidence="4"/>
<dbReference type="InterPro" id="IPR029063">
    <property type="entry name" value="SAM-dependent_MTases_sf"/>
</dbReference>
<dbReference type="InterPro" id="IPR002941">
    <property type="entry name" value="DNA_methylase_N4/N6"/>
</dbReference>
<feature type="domain" description="DNA methylase N-4/N-6" evidence="5">
    <location>
        <begin position="26"/>
        <end position="244"/>
    </location>
</feature>
<dbReference type="PROSITE" id="PS00092">
    <property type="entry name" value="N6_MTASE"/>
    <property type="match status" value="1"/>
</dbReference>
<sequence length="491" mass="57722">MENLEFNNIYNIDCIEGMKLIPDATIDLVVTDPPFAIDFKAKRSNYNRTASRVLEGYKEIPANEYYSFTFNWMKEAYRALKESGSMYVFSGWNNLKDILVALDKIGFITINHIIWKYQFGVVTKRKYVSSHYHCLFVCKNDKQRKFFPFTRYKKEDRGKDNGSLHYADKEDVWVINREYWNGDVKTPTKLPLDLIKKILEYSSEKNDVVLDPFLGSGQVAVVSKMFGRQYIGFELVKEYYDFAYERLEKNMYRIKEEDASVQPSLFDSSDGRWNKMSFLSNAKEIAEHLKKIPKLWDGRDAILEMKKNSYQHWKQMEWMGFYFQFLCEKYLADLIKIPGPKYGNVSFDGLKDIPWDFKAHAMNTSSNQIIVNDSQATAKGIKNYKAVGLILAIGEVLYNDEDRTFQKWHQKLKGGKSVYEKERIKRGAWSRLRKVSFDLKQISFIKITDDTLIKCGSFQSDFRNSNGKPRRAKVLIDLEKNQKELEYYIEF</sequence>
<dbReference type="GO" id="GO:0008170">
    <property type="term" value="F:N-methyltransferase activity"/>
    <property type="evidence" value="ECO:0007669"/>
    <property type="project" value="InterPro"/>
</dbReference>
<dbReference type="Proteomes" id="UP000229307">
    <property type="component" value="Unassembled WGS sequence"/>
</dbReference>
<dbReference type="Gene3D" id="3.40.50.150">
    <property type="entry name" value="Vaccinia Virus protein VP39"/>
    <property type="match status" value="1"/>
</dbReference>
<dbReference type="PANTHER" id="PTHR13370:SF3">
    <property type="entry name" value="TRNA (GUANINE(10)-N2)-METHYLTRANSFERASE HOMOLOG"/>
    <property type="match status" value="1"/>
</dbReference>
<evidence type="ECO:0000313" key="7">
    <source>
        <dbReference type="Proteomes" id="UP000229307"/>
    </source>
</evidence>
<evidence type="ECO:0000259" key="5">
    <source>
        <dbReference type="Pfam" id="PF01555"/>
    </source>
</evidence>
<proteinExistence type="inferred from homology"/>
<dbReference type="InterPro" id="IPR001091">
    <property type="entry name" value="RM_Methyltransferase"/>
</dbReference>
<protein>
    <recommendedName>
        <fullName evidence="4">Methyltransferase</fullName>
        <ecNumber evidence="4">2.1.1.-</ecNumber>
    </recommendedName>
</protein>
<reference evidence="7" key="1">
    <citation type="submission" date="2017-09" db="EMBL/GenBank/DDBJ databases">
        <title>Depth-based differentiation of microbial function through sediment-hosted aquifers and enrichment of novel symbionts in the deep terrestrial subsurface.</title>
        <authorList>
            <person name="Probst A.J."/>
            <person name="Ladd B."/>
            <person name="Jarett J.K."/>
            <person name="Geller-Mcgrath D.E."/>
            <person name="Sieber C.M.K."/>
            <person name="Emerson J.B."/>
            <person name="Anantharaman K."/>
            <person name="Thomas B.C."/>
            <person name="Malmstrom R."/>
            <person name="Stieglmeier M."/>
            <person name="Klingl A."/>
            <person name="Woyke T."/>
            <person name="Ryan C.M."/>
            <person name="Banfield J.F."/>
        </authorList>
    </citation>
    <scope>NUCLEOTIDE SEQUENCE [LARGE SCALE GENOMIC DNA]</scope>
</reference>
<dbReference type="GO" id="GO:0005737">
    <property type="term" value="C:cytoplasm"/>
    <property type="evidence" value="ECO:0007669"/>
    <property type="project" value="TreeGrafter"/>
</dbReference>
<evidence type="ECO:0000256" key="2">
    <source>
        <dbReference type="ARBA" id="ARBA00022603"/>
    </source>
</evidence>
<dbReference type="SUPFAM" id="SSF53335">
    <property type="entry name" value="S-adenosyl-L-methionine-dependent methyltransferases"/>
    <property type="match status" value="1"/>
</dbReference>
<dbReference type="PANTHER" id="PTHR13370">
    <property type="entry name" value="RNA METHYLASE-RELATED"/>
    <property type="match status" value="1"/>
</dbReference>
<dbReference type="AlphaFoldDB" id="A0A2M7S4Y4"/>
<comment type="caution">
    <text evidence="6">The sequence shown here is derived from an EMBL/GenBank/DDBJ whole genome shotgun (WGS) entry which is preliminary data.</text>
</comment>
<dbReference type="GO" id="GO:0003677">
    <property type="term" value="F:DNA binding"/>
    <property type="evidence" value="ECO:0007669"/>
    <property type="project" value="InterPro"/>
</dbReference>
<evidence type="ECO:0000256" key="4">
    <source>
        <dbReference type="RuleBase" id="RU362026"/>
    </source>
</evidence>
<dbReference type="Pfam" id="PF01555">
    <property type="entry name" value="N6_N4_Mtase"/>
    <property type="match status" value="1"/>
</dbReference>
<dbReference type="EMBL" id="PFMR01000330">
    <property type="protein sequence ID" value="PIZ14597.1"/>
    <property type="molecule type" value="Genomic_DNA"/>
</dbReference>